<protein>
    <submittedName>
        <fullName evidence="1">Uncharacterized protein</fullName>
    </submittedName>
</protein>
<gene>
    <name evidence="1" type="ORF">OH76DRAFT_736685</name>
</gene>
<reference evidence="1 2" key="1">
    <citation type="journal article" date="2018" name="Biotechnol. Biofuels">
        <title>Integrative visual omics of the white-rot fungus Polyporus brumalis exposes the biotechnological potential of its oxidative enzymes for delignifying raw plant biomass.</title>
        <authorList>
            <person name="Miyauchi S."/>
            <person name="Rancon A."/>
            <person name="Drula E."/>
            <person name="Hage H."/>
            <person name="Chaduli D."/>
            <person name="Favel A."/>
            <person name="Grisel S."/>
            <person name="Henrissat B."/>
            <person name="Herpoel-Gimbert I."/>
            <person name="Ruiz-Duenas F.J."/>
            <person name="Chevret D."/>
            <person name="Hainaut M."/>
            <person name="Lin J."/>
            <person name="Wang M."/>
            <person name="Pangilinan J."/>
            <person name="Lipzen A."/>
            <person name="Lesage-Meessen L."/>
            <person name="Navarro D."/>
            <person name="Riley R."/>
            <person name="Grigoriev I.V."/>
            <person name="Zhou S."/>
            <person name="Raouche S."/>
            <person name="Rosso M.N."/>
        </authorList>
    </citation>
    <scope>NUCLEOTIDE SEQUENCE [LARGE SCALE GENOMIC DNA]</scope>
    <source>
        <strain evidence="1 2">BRFM 1820</strain>
    </source>
</reference>
<proteinExistence type="predicted"/>
<name>A0A371DS64_9APHY</name>
<dbReference type="AlphaFoldDB" id="A0A371DS64"/>
<accession>A0A371DS64</accession>
<dbReference type="EMBL" id="KZ857382">
    <property type="protein sequence ID" value="RDX55389.1"/>
    <property type="molecule type" value="Genomic_DNA"/>
</dbReference>
<sequence length="191" mass="21482">MGPTTDADRLAFFLSGACEYKKTASGLIHPSFEKETARAGRYLNSLARLVVHKIDEPRQVFAVAIVPPSLTQRSARLIISENLEVTKEAENHARDILHNVYAARQSIDNQFPLHIPPYIRPDCTDAVQRKLVDIETAVIRHSCFKMGKRFRKANRDIAFFEVSGTYSGCPGFDPFSVVEGELWLATGRQVY</sequence>
<evidence type="ECO:0000313" key="2">
    <source>
        <dbReference type="Proteomes" id="UP000256964"/>
    </source>
</evidence>
<keyword evidence="2" id="KW-1185">Reference proteome</keyword>
<organism evidence="1 2">
    <name type="scientific">Lentinus brumalis</name>
    <dbReference type="NCBI Taxonomy" id="2498619"/>
    <lineage>
        <taxon>Eukaryota</taxon>
        <taxon>Fungi</taxon>
        <taxon>Dikarya</taxon>
        <taxon>Basidiomycota</taxon>
        <taxon>Agaricomycotina</taxon>
        <taxon>Agaricomycetes</taxon>
        <taxon>Polyporales</taxon>
        <taxon>Polyporaceae</taxon>
        <taxon>Lentinus</taxon>
    </lineage>
</organism>
<dbReference type="Proteomes" id="UP000256964">
    <property type="component" value="Unassembled WGS sequence"/>
</dbReference>
<evidence type="ECO:0000313" key="1">
    <source>
        <dbReference type="EMBL" id="RDX55389.1"/>
    </source>
</evidence>